<dbReference type="SUPFAM" id="SSF52833">
    <property type="entry name" value="Thioredoxin-like"/>
    <property type="match status" value="3"/>
</dbReference>
<proteinExistence type="inferred from homology"/>
<name>A0A158NXZ4_ATTCE</name>
<evidence type="ECO:0000256" key="3">
    <source>
        <dbReference type="ARBA" id="ARBA00022737"/>
    </source>
</evidence>
<keyword evidence="2 6" id="KW-0732">Signal</keyword>
<dbReference type="AlphaFoldDB" id="A0A158NXZ4"/>
<dbReference type="NCBIfam" id="TIGR01126">
    <property type="entry name" value="pdi_dom"/>
    <property type="match status" value="1"/>
</dbReference>
<keyword evidence="3" id="KW-0677">Repeat</keyword>
<comment type="similarity">
    <text evidence="1 5">Belongs to the protein disulfide isomerase family.</text>
</comment>
<dbReference type="eggNOG" id="KOG0191">
    <property type="taxonomic scope" value="Eukaryota"/>
</dbReference>
<dbReference type="InterPro" id="IPR051063">
    <property type="entry name" value="PDI"/>
</dbReference>
<dbReference type="InterPro" id="IPR005788">
    <property type="entry name" value="PDI_thioredoxin-like_dom"/>
</dbReference>
<dbReference type="KEGG" id="acep:105625688"/>
<dbReference type="InterPro" id="IPR036249">
    <property type="entry name" value="Thioredoxin-like_sf"/>
</dbReference>
<dbReference type="Proteomes" id="UP000005205">
    <property type="component" value="Unassembled WGS sequence"/>
</dbReference>
<dbReference type="EMBL" id="ADTU01002818">
    <property type="status" value="NOT_ANNOTATED_CDS"/>
    <property type="molecule type" value="Genomic_DNA"/>
</dbReference>
<evidence type="ECO:0000256" key="4">
    <source>
        <dbReference type="ARBA" id="ARBA00023284"/>
    </source>
</evidence>
<dbReference type="InParanoid" id="A0A158NXZ4"/>
<accession>A0A158NXZ4</accession>
<feature type="domain" description="Thioredoxin" evidence="7">
    <location>
        <begin position="277"/>
        <end position="407"/>
    </location>
</feature>
<evidence type="ECO:0000256" key="5">
    <source>
        <dbReference type="RuleBase" id="RU004208"/>
    </source>
</evidence>
<reference evidence="9" key="1">
    <citation type="journal article" date="2011" name="PLoS Genet.">
        <title>The genome sequence of the leaf-cutter ant Atta cephalotes reveals insights into its obligate symbiotic lifestyle.</title>
        <authorList>
            <person name="Suen G."/>
            <person name="Teiling C."/>
            <person name="Li L."/>
            <person name="Holt C."/>
            <person name="Abouheif E."/>
            <person name="Bornberg-Bauer E."/>
            <person name="Bouffard P."/>
            <person name="Caldera E.J."/>
            <person name="Cash E."/>
            <person name="Cavanaugh A."/>
            <person name="Denas O."/>
            <person name="Elhaik E."/>
            <person name="Fave M.J."/>
            <person name="Gadau J."/>
            <person name="Gibson J.D."/>
            <person name="Graur D."/>
            <person name="Grubbs K.J."/>
            <person name="Hagen D.E."/>
            <person name="Harkins T.T."/>
            <person name="Helmkampf M."/>
            <person name="Hu H."/>
            <person name="Johnson B.R."/>
            <person name="Kim J."/>
            <person name="Marsh S.E."/>
            <person name="Moeller J.A."/>
            <person name="Munoz-Torres M.C."/>
            <person name="Murphy M.C."/>
            <person name="Naughton M.C."/>
            <person name="Nigam S."/>
            <person name="Overson R."/>
            <person name="Rajakumar R."/>
            <person name="Reese J.T."/>
            <person name="Scott J.J."/>
            <person name="Smith C.R."/>
            <person name="Tao S."/>
            <person name="Tsutsui N.D."/>
            <person name="Viljakainen L."/>
            <person name="Wissler L."/>
            <person name="Yandell M.D."/>
            <person name="Zimmer F."/>
            <person name="Taylor J."/>
            <person name="Slater S.C."/>
            <person name="Clifton S.W."/>
            <person name="Warren W.C."/>
            <person name="Elsik C.G."/>
            <person name="Smith C.D."/>
            <person name="Weinstock G.M."/>
            <person name="Gerardo N.M."/>
            <person name="Currie C.R."/>
        </authorList>
    </citation>
    <scope>NUCLEOTIDE SEQUENCE [LARGE SCALE GENOMIC DNA]</scope>
</reference>
<evidence type="ECO:0000313" key="8">
    <source>
        <dbReference type="EnsemblMetazoa" id="XP_012062402.1"/>
    </source>
</evidence>
<dbReference type="PRINTS" id="PR00421">
    <property type="entry name" value="THIOREDOXIN"/>
</dbReference>
<organism evidence="8 9">
    <name type="scientific">Atta cephalotes</name>
    <name type="common">Leafcutter ant</name>
    <dbReference type="NCBI Taxonomy" id="12957"/>
    <lineage>
        <taxon>Eukaryota</taxon>
        <taxon>Metazoa</taxon>
        <taxon>Ecdysozoa</taxon>
        <taxon>Arthropoda</taxon>
        <taxon>Hexapoda</taxon>
        <taxon>Insecta</taxon>
        <taxon>Pterygota</taxon>
        <taxon>Neoptera</taxon>
        <taxon>Endopterygota</taxon>
        <taxon>Hymenoptera</taxon>
        <taxon>Apocrita</taxon>
        <taxon>Aculeata</taxon>
        <taxon>Formicoidea</taxon>
        <taxon>Formicidae</taxon>
        <taxon>Myrmicinae</taxon>
        <taxon>Atta</taxon>
    </lineage>
</organism>
<dbReference type="GO" id="GO:0003756">
    <property type="term" value="F:protein disulfide isomerase activity"/>
    <property type="evidence" value="ECO:0007669"/>
    <property type="project" value="InterPro"/>
</dbReference>
<gene>
    <name evidence="8" type="primary">105625688</name>
</gene>
<dbReference type="PROSITE" id="PS51352">
    <property type="entry name" value="THIOREDOXIN_2"/>
    <property type="match status" value="3"/>
</dbReference>
<feature type="chain" id="PRO_5007629804" description="Thioredoxin domain-containing protein" evidence="6">
    <location>
        <begin position="29"/>
        <end position="412"/>
    </location>
</feature>
<evidence type="ECO:0000256" key="2">
    <source>
        <dbReference type="ARBA" id="ARBA00022729"/>
    </source>
</evidence>
<dbReference type="STRING" id="12957.A0A158NXZ4"/>
<dbReference type="InterPro" id="IPR013766">
    <property type="entry name" value="Thioredoxin_domain"/>
</dbReference>
<keyword evidence="4" id="KW-0676">Redox-active center</keyword>
<dbReference type="Pfam" id="PF00085">
    <property type="entry name" value="Thioredoxin"/>
    <property type="match status" value="3"/>
</dbReference>
<evidence type="ECO:0000259" key="7">
    <source>
        <dbReference type="PROSITE" id="PS51352"/>
    </source>
</evidence>
<dbReference type="PANTHER" id="PTHR45672:SF3">
    <property type="entry name" value="THIOREDOXIN DOMAIN-CONTAINING PROTEIN 5"/>
    <property type="match status" value="1"/>
</dbReference>
<keyword evidence="9" id="KW-1185">Reference proteome</keyword>
<protein>
    <recommendedName>
        <fullName evidence="7">Thioredoxin domain-containing protein</fullName>
    </recommendedName>
</protein>
<evidence type="ECO:0000313" key="9">
    <source>
        <dbReference type="Proteomes" id="UP000005205"/>
    </source>
</evidence>
<sequence length="412" mass="47103">MLSLVMIDCVSKRWILLLLFVLSQTSHGHDEDAHTLRYTHDNFSIEVGKKNHFVMFYAPWCGHCQRLSPTWEQLAEISNEEDSNIRIAKVDCTTESILCSEQDVTGYPTLKFYKTGETKGIKFRGTRDLPTLTSFINDQLGSSMVEDVMPSPPEAVNGLLELTEDTFEKHVSSGHHFVKFYAPWCGHCQKLAPTWDELANSLRNDDVVSISKIDCTQHRSICGQFDIKGYPTLLWIEDGKRDNVIQQSLHLYLILNDKVDKYTGQRTHEELKAYVSMMLGKNAENESSRKLENTDGIPNAILSLTADSFKQGIEKGLSFVKFFAPWCGHCKRLAPTWEELGKKFFGNDNVNIIKVDCTLDVSKQLCNEQEVDGFPTLYLYRNGRKVSEYNGSRNLDDLYDFVMNHMKTHDEL</sequence>
<evidence type="ECO:0000256" key="1">
    <source>
        <dbReference type="ARBA" id="ARBA00006347"/>
    </source>
</evidence>
<dbReference type="FunCoup" id="A0A158NXZ4">
    <property type="interactions" value="990"/>
</dbReference>
<evidence type="ECO:0000256" key="6">
    <source>
        <dbReference type="SAM" id="SignalP"/>
    </source>
</evidence>
<dbReference type="PANTHER" id="PTHR45672">
    <property type="entry name" value="PROTEIN DISULFIDE-ISOMERASE C17H9.14C-RELATED"/>
    <property type="match status" value="1"/>
</dbReference>
<feature type="domain" description="Thioredoxin" evidence="7">
    <location>
        <begin position="25"/>
        <end position="141"/>
    </location>
</feature>
<dbReference type="InterPro" id="IPR017937">
    <property type="entry name" value="Thioredoxin_CS"/>
</dbReference>
<dbReference type="GO" id="GO:0005783">
    <property type="term" value="C:endoplasmic reticulum"/>
    <property type="evidence" value="ECO:0007669"/>
    <property type="project" value="TreeGrafter"/>
</dbReference>
<feature type="domain" description="Thioredoxin" evidence="7">
    <location>
        <begin position="142"/>
        <end position="273"/>
    </location>
</feature>
<dbReference type="OrthoDB" id="71336at2759"/>
<dbReference type="GO" id="GO:0006457">
    <property type="term" value="P:protein folding"/>
    <property type="evidence" value="ECO:0007669"/>
    <property type="project" value="TreeGrafter"/>
</dbReference>
<feature type="signal peptide" evidence="6">
    <location>
        <begin position="1"/>
        <end position="28"/>
    </location>
</feature>
<dbReference type="EnsemblMetazoa" id="XM_012207012.1">
    <property type="protein sequence ID" value="XP_012062402.1"/>
    <property type="gene ID" value="LOC105625688"/>
</dbReference>
<reference evidence="8" key="2">
    <citation type="submission" date="2016-04" db="UniProtKB">
        <authorList>
            <consortium name="EnsemblMetazoa"/>
        </authorList>
    </citation>
    <scope>IDENTIFICATION</scope>
</reference>
<dbReference type="PROSITE" id="PS00194">
    <property type="entry name" value="THIOREDOXIN_1"/>
    <property type="match status" value="3"/>
</dbReference>
<dbReference type="Gene3D" id="3.40.30.10">
    <property type="entry name" value="Glutaredoxin"/>
    <property type="match status" value="3"/>
</dbReference>